<reference evidence="8 9" key="1">
    <citation type="journal article" date="2016" name="Nat. Commun.">
        <title>Thousands of microbial genomes shed light on interconnected biogeochemical processes in an aquifer system.</title>
        <authorList>
            <person name="Anantharaman K."/>
            <person name="Brown C.T."/>
            <person name="Hug L.A."/>
            <person name="Sharon I."/>
            <person name="Castelle C.J."/>
            <person name="Probst A.J."/>
            <person name="Thomas B.C."/>
            <person name="Singh A."/>
            <person name="Wilkins M.J."/>
            <person name="Karaoz U."/>
            <person name="Brodie E.L."/>
            <person name="Williams K.H."/>
            <person name="Hubbard S.S."/>
            <person name="Banfield J.F."/>
        </authorList>
    </citation>
    <scope>NUCLEOTIDE SEQUENCE [LARGE SCALE GENOMIC DNA]</scope>
</reference>
<evidence type="ECO:0000256" key="4">
    <source>
        <dbReference type="ARBA" id="ARBA00022679"/>
    </source>
</evidence>
<dbReference type="CDD" id="cd06453">
    <property type="entry name" value="SufS_like"/>
    <property type="match status" value="1"/>
</dbReference>
<comment type="cofactor">
    <cofactor evidence="1">
        <name>pyridoxal 5'-phosphate</name>
        <dbReference type="ChEBI" id="CHEBI:597326"/>
    </cofactor>
</comment>
<dbReference type="InterPro" id="IPR000192">
    <property type="entry name" value="Aminotrans_V_dom"/>
</dbReference>
<gene>
    <name evidence="8" type="ORF">A2Z42_04025</name>
</gene>
<feature type="domain" description="Aminotransferase class V" evidence="7">
    <location>
        <begin position="34"/>
        <end position="414"/>
    </location>
</feature>
<dbReference type="EC" id="2.8.1.7" evidence="3"/>
<dbReference type="Proteomes" id="UP000176645">
    <property type="component" value="Unassembled WGS sequence"/>
</dbReference>
<evidence type="ECO:0000256" key="5">
    <source>
        <dbReference type="ARBA" id="ARBA00022898"/>
    </source>
</evidence>
<dbReference type="GO" id="GO:0006534">
    <property type="term" value="P:cysteine metabolic process"/>
    <property type="evidence" value="ECO:0007669"/>
    <property type="project" value="InterPro"/>
</dbReference>
<evidence type="ECO:0000256" key="2">
    <source>
        <dbReference type="ARBA" id="ARBA00010447"/>
    </source>
</evidence>
<accession>A0A1G1WIH3</accession>
<dbReference type="SUPFAM" id="SSF53383">
    <property type="entry name" value="PLP-dependent transferases"/>
    <property type="match status" value="1"/>
</dbReference>
<dbReference type="InterPro" id="IPR015424">
    <property type="entry name" value="PyrdxlP-dep_Trfase"/>
</dbReference>
<dbReference type="Pfam" id="PF00266">
    <property type="entry name" value="Aminotran_5"/>
    <property type="match status" value="1"/>
</dbReference>
<comment type="caution">
    <text evidence="8">The sequence shown here is derived from an EMBL/GenBank/DDBJ whole genome shotgun (WGS) entry which is preliminary data.</text>
</comment>
<evidence type="ECO:0000259" key="7">
    <source>
        <dbReference type="Pfam" id="PF00266"/>
    </source>
</evidence>
<evidence type="ECO:0000256" key="6">
    <source>
        <dbReference type="ARBA" id="ARBA00050776"/>
    </source>
</evidence>
<dbReference type="Gene3D" id="3.40.640.10">
    <property type="entry name" value="Type I PLP-dependent aspartate aminotransferase-like (Major domain)"/>
    <property type="match status" value="1"/>
</dbReference>
<evidence type="ECO:0000313" key="8">
    <source>
        <dbReference type="EMBL" id="OGY27210.1"/>
    </source>
</evidence>
<dbReference type="AlphaFoldDB" id="A0A1G1WIH3"/>
<dbReference type="GO" id="GO:0031071">
    <property type="term" value="F:cysteine desulfurase activity"/>
    <property type="evidence" value="ECO:0007669"/>
    <property type="project" value="UniProtKB-EC"/>
</dbReference>
<dbReference type="NCBIfam" id="TIGR01979">
    <property type="entry name" value="sufS"/>
    <property type="match status" value="1"/>
</dbReference>
<dbReference type="EMBL" id="MHCU01000046">
    <property type="protein sequence ID" value="OGY27210.1"/>
    <property type="molecule type" value="Genomic_DNA"/>
</dbReference>
<protein>
    <recommendedName>
        <fullName evidence="3">cysteine desulfurase</fullName>
        <ecNumber evidence="3">2.8.1.7</ecNumber>
    </recommendedName>
</protein>
<organism evidence="8 9">
    <name type="scientific">Candidatus Woykebacteria bacterium RBG_19FT_COMBO_43_10</name>
    <dbReference type="NCBI Taxonomy" id="1802598"/>
    <lineage>
        <taxon>Bacteria</taxon>
        <taxon>Candidatus Woykeibacteriota</taxon>
    </lineage>
</organism>
<dbReference type="Gene3D" id="3.90.1150.10">
    <property type="entry name" value="Aspartate Aminotransferase, domain 1"/>
    <property type="match status" value="1"/>
</dbReference>
<evidence type="ECO:0000313" key="9">
    <source>
        <dbReference type="Proteomes" id="UP000176645"/>
    </source>
</evidence>
<keyword evidence="5" id="KW-0663">Pyridoxal phosphate</keyword>
<dbReference type="InterPro" id="IPR015421">
    <property type="entry name" value="PyrdxlP-dep_Trfase_major"/>
</dbReference>
<comment type="catalytic activity">
    <reaction evidence="6">
        <text>(sulfur carrier)-H + L-cysteine = (sulfur carrier)-SH + L-alanine</text>
        <dbReference type="Rhea" id="RHEA:43892"/>
        <dbReference type="Rhea" id="RHEA-COMP:14737"/>
        <dbReference type="Rhea" id="RHEA-COMP:14739"/>
        <dbReference type="ChEBI" id="CHEBI:29917"/>
        <dbReference type="ChEBI" id="CHEBI:35235"/>
        <dbReference type="ChEBI" id="CHEBI:57972"/>
        <dbReference type="ChEBI" id="CHEBI:64428"/>
        <dbReference type="EC" id="2.8.1.7"/>
    </reaction>
</comment>
<keyword evidence="4" id="KW-0808">Transferase</keyword>
<dbReference type="InterPro" id="IPR010970">
    <property type="entry name" value="Cys_dSase_SufS"/>
</dbReference>
<dbReference type="GO" id="GO:0030170">
    <property type="term" value="F:pyridoxal phosphate binding"/>
    <property type="evidence" value="ECO:0007669"/>
    <property type="project" value="InterPro"/>
</dbReference>
<dbReference type="PANTHER" id="PTHR43586">
    <property type="entry name" value="CYSTEINE DESULFURASE"/>
    <property type="match status" value="1"/>
</dbReference>
<sequence length="427" mass="47635">MRQVAIKQKTILDTEKIRKDFPILRREIHGKPLIYFDNAATSQKPKQVINAISNYYSRYNANVHRGVHKLSEEATQMYEGARKKAADFVNAGDSRQIVFTRNATEAINLVAYSWGRKNIKKGDEVLLTQMEHHSNLVPWQILAKEVSAKLKFIPINESGELRVHSSELGKYITSKTKLVALTHVSNVLGTINPVKQVIEKIKNLDSRIKILVDGAQAVPHMPVSIQNIKPDFYVFTGHKMLGPTGIGVLYAKKEILEEMEPFLGGGEMILEVDWEKSSWNYVPWKFEAGTPDVAGAIGLGAAADYLNSLGMKNVREHEKESTAYALEKLSAVKDLMVYGPKDPEKRGGVISFNVVKNGQVAIHPHDLASILDTEGIAVRSGQHCAQPLMKVLGIPAAARVSFYIYNTKDEIDKLIPAIEKAKRIFKL</sequence>
<evidence type="ECO:0000256" key="1">
    <source>
        <dbReference type="ARBA" id="ARBA00001933"/>
    </source>
</evidence>
<proteinExistence type="inferred from homology"/>
<evidence type="ECO:0000256" key="3">
    <source>
        <dbReference type="ARBA" id="ARBA00012239"/>
    </source>
</evidence>
<dbReference type="PANTHER" id="PTHR43586:SF8">
    <property type="entry name" value="CYSTEINE DESULFURASE 1, CHLOROPLASTIC"/>
    <property type="match status" value="1"/>
</dbReference>
<comment type="similarity">
    <text evidence="2">Belongs to the class-V pyridoxal-phosphate-dependent aminotransferase family. Csd subfamily.</text>
</comment>
<dbReference type="InterPro" id="IPR015422">
    <property type="entry name" value="PyrdxlP-dep_Trfase_small"/>
</dbReference>
<name>A0A1G1WIH3_9BACT</name>